<evidence type="ECO:0000313" key="6">
    <source>
        <dbReference type="EMBL" id="MCY6524814.1"/>
    </source>
</evidence>
<evidence type="ECO:0000256" key="2">
    <source>
        <dbReference type="ARBA" id="ARBA00022438"/>
    </source>
</evidence>
<dbReference type="InterPro" id="IPR023367">
    <property type="entry name" value="Peptidase_M42_dom2"/>
</dbReference>
<keyword evidence="4" id="KW-0479">Metal-binding</keyword>
<dbReference type="GO" id="GO:0006508">
    <property type="term" value="P:proteolysis"/>
    <property type="evidence" value="ECO:0007669"/>
    <property type="project" value="UniProtKB-KW"/>
</dbReference>
<dbReference type="Gene3D" id="3.40.630.10">
    <property type="entry name" value="Zn peptidases"/>
    <property type="match status" value="1"/>
</dbReference>
<comment type="caution">
    <text evidence="6">The sequence shown here is derived from an EMBL/GenBank/DDBJ whole genome shotgun (WGS) entry which is preliminary data.</text>
</comment>
<organism evidence="6 7">
    <name type="scientific">Actinobacillus pleuropneumoniae</name>
    <name type="common">Haemophilus pleuropneumoniae</name>
    <dbReference type="NCBI Taxonomy" id="715"/>
    <lineage>
        <taxon>Bacteria</taxon>
        <taxon>Pseudomonadati</taxon>
        <taxon>Pseudomonadota</taxon>
        <taxon>Gammaproteobacteria</taxon>
        <taxon>Pasteurellales</taxon>
        <taxon>Pasteurellaceae</taxon>
        <taxon>Actinobacillus</taxon>
    </lineage>
</organism>
<dbReference type="PANTHER" id="PTHR32481">
    <property type="entry name" value="AMINOPEPTIDASE"/>
    <property type="match status" value="1"/>
</dbReference>
<dbReference type="PANTHER" id="PTHR32481:SF21">
    <property type="entry name" value="AMINOPEPTIDASE YSDC-RELATED"/>
    <property type="match status" value="1"/>
</dbReference>
<keyword evidence="5" id="KW-0378">Hydrolase</keyword>
<evidence type="ECO:0000256" key="4">
    <source>
        <dbReference type="ARBA" id="ARBA00022723"/>
    </source>
</evidence>
<sequence length="83" mass="9098">MPESKALLKSLTDVNGISGHEMQVKSLMKDYLTPVSDDIVEDQLGGIFGKKNATHGTKSLMISGHLDEIGFIVTQIDEQGYIY</sequence>
<evidence type="ECO:0000256" key="1">
    <source>
        <dbReference type="ARBA" id="ARBA00006272"/>
    </source>
</evidence>
<protein>
    <submittedName>
        <fullName evidence="6">Peptidase M28</fullName>
    </submittedName>
</protein>
<proteinExistence type="inferred from homology"/>
<dbReference type="GO" id="GO:0004177">
    <property type="term" value="F:aminopeptidase activity"/>
    <property type="evidence" value="ECO:0007669"/>
    <property type="project" value="UniProtKB-KW"/>
</dbReference>
<dbReference type="InterPro" id="IPR051464">
    <property type="entry name" value="Peptidase_M42_aminopept"/>
</dbReference>
<evidence type="ECO:0000313" key="7">
    <source>
        <dbReference type="Proteomes" id="UP001077788"/>
    </source>
</evidence>
<evidence type="ECO:0000256" key="3">
    <source>
        <dbReference type="ARBA" id="ARBA00022670"/>
    </source>
</evidence>
<dbReference type="Pfam" id="PF05343">
    <property type="entry name" value="Peptidase_M42"/>
    <property type="match status" value="1"/>
</dbReference>
<feature type="non-terminal residue" evidence="6">
    <location>
        <position position="83"/>
    </location>
</feature>
<dbReference type="SUPFAM" id="SSF53187">
    <property type="entry name" value="Zn-dependent exopeptidases"/>
    <property type="match status" value="1"/>
</dbReference>
<dbReference type="Gene3D" id="2.40.30.40">
    <property type="entry name" value="Peptidase M42, domain 2"/>
    <property type="match status" value="1"/>
</dbReference>
<dbReference type="InterPro" id="IPR008007">
    <property type="entry name" value="Peptidase_M42"/>
</dbReference>
<accession>A0A9Q4DJQ7</accession>
<reference evidence="6" key="2">
    <citation type="submission" date="2022-12" db="EMBL/GenBank/DDBJ databases">
        <authorList>
            <person name="Kardos G."/>
            <person name="Sarkozi R."/>
            <person name="Laczko L."/>
            <person name="Marton S."/>
            <person name="Makrai L."/>
            <person name="Banyai K."/>
            <person name="Fodor L."/>
        </authorList>
    </citation>
    <scope>NUCLEOTIDE SEQUENCE</scope>
    <source>
        <strain evidence="6">84/14</strain>
    </source>
</reference>
<dbReference type="Proteomes" id="UP001077788">
    <property type="component" value="Unassembled WGS sequence"/>
</dbReference>
<keyword evidence="2" id="KW-0031">Aminopeptidase</keyword>
<keyword evidence="3" id="KW-0645">Protease</keyword>
<evidence type="ECO:0000256" key="5">
    <source>
        <dbReference type="ARBA" id="ARBA00022801"/>
    </source>
</evidence>
<dbReference type="GO" id="GO:0046872">
    <property type="term" value="F:metal ion binding"/>
    <property type="evidence" value="ECO:0007669"/>
    <property type="project" value="UniProtKB-KW"/>
</dbReference>
<feature type="non-terminal residue" evidence="6">
    <location>
        <position position="1"/>
    </location>
</feature>
<gene>
    <name evidence="6" type="ORF">OYG11_11435</name>
</gene>
<name>A0A9Q4DJQ7_ACTPL</name>
<dbReference type="AlphaFoldDB" id="A0A9Q4DJQ7"/>
<comment type="similarity">
    <text evidence="1">Belongs to the peptidase M42 family.</text>
</comment>
<reference evidence="6" key="1">
    <citation type="journal article" date="2021" name="Vet Sci">
        <title>O-Serogroups and Pathovirotypes of Escherichia coli Isolated from Post-Weaning Piglets Showing Diarrhoea and/or Oedema in South Korea.</title>
        <authorList>
            <person name="Byun J.W."/>
            <person name="Moon B.Y."/>
            <person name="Do K.H."/>
            <person name="Lee K."/>
            <person name="Lee H.Y."/>
            <person name="Kim W.I."/>
            <person name="So B."/>
            <person name="Lee W.K."/>
        </authorList>
    </citation>
    <scope>NUCLEOTIDE SEQUENCE</scope>
    <source>
        <strain evidence="6">84/14</strain>
    </source>
</reference>
<dbReference type="EMBL" id="JAPQFC010000298">
    <property type="protein sequence ID" value="MCY6524814.1"/>
    <property type="molecule type" value="Genomic_DNA"/>
</dbReference>